<dbReference type="InterPro" id="IPR041662">
    <property type="entry name" value="SusD-like_2"/>
</dbReference>
<dbReference type="AlphaFoldDB" id="A0A4R6GQ66"/>
<reference evidence="1 2" key="1">
    <citation type="submission" date="2019-03" db="EMBL/GenBank/DDBJ databases">
        <title>Freshwater and sediment microbial communities from various areas in North America, analyzing microbe dynamics in response to fracking.</title>
        <authorList>
            <person name="Lamendella R."/>
        </authorList>
    </citation>
    <scope>NUCLEOTIDE SEQUENCE [LARGE SCALE GENOMIC DNA]</scope>
    <source>
        <strain evidence="1 2">114D</strain>
    </source>
</reference>
<comment type="caution">
    <text evidence="1">The sequence shown here is derived from an EMBL/GenBank/DDBJ whole genome shotgun (WGS) entry which is preliminary data.</text>
</comment>
<dbReference type="EMBL" id="SNWI01000011">
    <property type="protein sequence ID" value="TDN96664.1"/>
    <property type="molecule type" value="Genomic_DNA"/>
</dbReference>
<sequence>MKIINKYIQIGLIALLIFSCTSDFEQMNINPNSPSAENPATEAVLASCMRKAFHEDRFEFWRGVVLHAERFAGHVDGGYAGCWWGPGDSYSYNEGWTAAAWDSYNSSSFTNGFGGALFANTQVLLDYYEANPDAPHAKEFTGICHVLRSYQFLKITDLFGDIPYSEHGDINIPTPKFDAQEDIYNDIEAKLKMAVEDYLKADVTISTMGDYDLVYKGNILKWRKFANSLRLRMALRRSNVDPEGAKAILSSVVSYPLLEGNSDNVMVARTTSSTDLHNQYYGFFKTWPGAMPNGSYAWDEYLVEWGPGPGAFIPAREIIEVMKGSPLYAAEVNNGGSNTEDINALSGIEDPRLDKFFMRPKGQPDSEHKGRPARASFFLNEEGVITNLQNDPVEGDVHNYSWMHPSIWYDGGSWNPVSLDYAEVCLALAEAVNRNLVTYGKSADALLQEGLEASCERWNAEAGSFPSDVVEKFNNASVEEKNAIIATERWVSSYTVPHQAYAVLRRTGHPEFAYLDKDMKITGTWVKADGSSETRTIEKYAQGSTNYKLPERMRVPESEVAINENVPEANKNMMNKLWWSKQ</sequence>
<dbReference type="Pfam" id="PF12771">
    <property type="entry name" value="SusD-like_2"/>
    <property type="match status" value="2"/>
</dbReference>
<protein>
    <submittedName>
        <fullName evidence="1">SusD-like starch-binding protein associating with outer membrane</fullName>
    </submittedName>
</protein>
<proteinExistence type="predicted"/>
<name>A0A4R6GQ66_9BACT</name>
<dbReference type="OrthoDB" id="1387301at2"/>
<dbReference type="Gene3D" id="1.25.40.390">
    <property type="match status" value="2"/>
</dbReference>
<evidence type="ECO:0000313" key="2">
    <source>
        <dbReference type="Proteomes" id="UP000294848"/>
    </source>
</evidence>
<dbReference type="PROSITE" id="PS51257">
    <property type="entry name" value="PROKAR_LIPOPROTEIN"/>
    <property type="match status" value="1"/>
</dbReference>
<dbReference type="RefSeq" id="WP_133466616.1">
    <property type="nucleotide sequence ID" value="NZ_SNWI01000011.1"/>
</dbReference>
<evidence type="ECO:0000313" key="1">
    <source>
        <dbReference type="EMBL" id="TDN96664.1"/>
    </source>
</evidence>
<organism evidence="1 2">
    <name type="scientific">Sunxiuqinia elliptica</name>
    <dbReference type="NCBI Taxonomy" id="655355"/>
    <lineage>
        <taxon>Bacteria</taxon>
        <taxon>Pseudomonadati</taxon>
        <taxon>Bacteroidota</taxon>
        <taxon>Bacteroidia</taxon>
        <taxon>Marinilabiliales</taxon>
        <taxon>Prolixibacteraceae</taxon>
        <taxon>Sunxiuqinia</taxon>
    </lineage>
</organism>
<gene>
    <name evidence="1" type="ORF">DET52_11134</name>
</gene>
<accession>A0A4R6GQ66</accession>
<dbReference type="SUPFAM" id="SSF48452">
    <property type="entry name" value="TPR-like"/>
    <property type="match status" value="1"/>
</dbReference>
<dbReference type="Proteomes" id="UP000294848">
    <property type="component" value="Unassembled WGS sequence"/>
</dbReference>
<dbReference type="InterPro" id="IPR011990">
    <property type="entry name" value="TPR-like_helical_dom_sf"/>
</dbReference>